<comment type="caution">
    <text evidence="2">The sequence shown here is derived from an EMBL/GenBank/DDBJ whole genome shotgun (WGS) entry which is preliminary data.</text>
</comment>
<dbReference type="InterPro" id="IPR029021">
    <property type="entry name" value="Prot-tyrosine_phosphatase-like"/>
</dbReference>
<reference evidence="3" key="1">
    <citation type="journal article" date="2019" name="Int. J. Syst. Evol. Microbiol.">
        <title>The Global Catalogue of Microorganisms (GCM) 10K type strain sequencing project: providing services to taxonomists for standard genome sequencing and annotation.</title>
        <authorList>
            <consortium name="The Broad Institute Genomics Platform"/>
            <consortium name="The Broad Institute Genome Sequencing Center for Infectious Disease"/>
            <person name="Wu L."/>
            <person name="Ma J."/>
        </authorList>
    </citation>
    <scope>NUCLEOTIDE SEQUENCE [LARGE SCALE GENOMIC DNA]</scope>
    <source>
        <strain evidence="3">JCM 13929</strain>
    </source>
</reference>
<gene>
    <name evidence="2" type="ORF">GCM10009733_042690</name>
</gene>
<dbReference type="Gene3D" id="3.90.190.10">
    <property type="entry name" value="Protein tyrosine phosphatase superfamily"/>
    <property type="match status" value="1"/>
</dbReference>
<evidence type="ECO:0000313" key="2">
    <source>
        <dbReference type="EMBL" id="GAA1641112.1"/>
    </source>
</evidence>
<dbReference type="EMBL" id="BAAAMU010000029">
    <property type="protein sequence ID" value="GAA1641112.1"/>
    <property type="molecule type" value="Genomic_DNA"/>
</dbReference>
<dbReference type="Proteomes" id="UP001500064">
    <property type="component" value="Unassembled WGS sequence"/>
</dbReference>
<comment type="similarity">
    <text evidence="1">Belongs to the protein-tyrosine phosphatase family.</text>
</comment>
<sequence>MNESTHMPEVGVVSAGEGSVNVVRHLDWEGCFNVRDLGGIPVAGGGAIRGGAVVRSDNPERLTSEGWSALVGHGVRTVVDLRNDDERREDQWDRPAGLTTVRVPLDDAADAAFWNYLWDNRLDGSPLYYRVFIERKARQCAAAVAAVARARPGGVLVHCGLGRDRTGLVVMLLLALAGVAPADIAADYELSTERLPPLFEALGIDDQTEEIRGILASKNTTARAALLGALDGLDVEAHLRAHGLEDGDLTALRSRLVQWVDTGVPVRRR</sequence>
<dbReference type="InterPro" id="IPR016130">
    <property type="entry name" value="Tyr_Pase_AS"/>
</dbReference>
<keyword evidence="3" id="KW-1185">Reference proteome</keyword>
<proteinExistence type="inferred from homology"/>
<dbReference type="Pfam" id="PF13350">
    <property type="entry name" value="Y_phosphatase3"/>
    <property type="match status" value="1"/>
</dbReference>
<accession>A0ABP4R8G2</accession>
<dbReference type="PANTHER" id="PTHR31126:SF1">
    <property type="entry name" value="TYROSINE SPECIFIC PROTEIN PHOSPHATASES DOMAIN-CONTAINING PROTEIN"/>
    <property type="match status" value="1"/>
</dbReference>
<dbReference type="RefSeq" id="WP_346107215.1">
    <property type="nucleotide sequence ID" value="NZ_BAAAMU010000029.1"/>
</dbReference>
<evidence type="ECO:0000256" key="1">
    <source>
        <dbReference type="ARBA" id="ARBA00009580"/>
    </source>
</evidence>
<organism evidence="2 3">
    <name type="scientific">Nonomuraea maheshkhaliensis</name>
    <dbReference type="NCBI Taxonomy" id="419590"/>
    <lineage>
        <taxon>Bacteria</taxon>
        <taxon>Bacillati</taxon>
        <taxon>Actinomycetota</taxon>
        <taxon>Actinomycetes</taxon>
        <taxon>Streptosporangiales</taxon>
        <taxon>Streptosporangiaceae</taxon>
        <taxon>Nonomuraea</taxon>
    </lineage>
</organism>
<dbReference type="PANTHER" id="PTHR31126">
    <property type="entry name" value="TYROSINE-PROTEIN PHOSPHATASE"/>
    <property type="match status" value="1"/>
</dbReference>
<dbReference type="InterPro" id="IPR026893">
    <property type="entry name" value="Tyr/Ser_Pase_IphP-type"/>
</dbReference>
<protein>
    <submittedName>
        <fullName evidence="2">Tyrosine-protein phosphatase</fullName>
    </submittedName>
</protein>
<name>A0ABP4R8G2_9ACTN</name>
<dbReference type="PROSITE" id="PS00383">
    <property type="entry name" value="TYR_PHOSPHATASE_1"/>
    <property type="match status" value="1"/>
</dbReference>
<evidence type="ECO:0000313" key="3">
    <source>
        <dbReference type="Proteomes" id="UP001500064"/>
    </source>
</evidence>
<dbReference type="SUPFAM" id="SSF52799">
    <property type="entry name" value="(Phosphotyrosine protein) phosphatases II"/>
    <property type="match status" value="1"/>
</dbReference>